<dbReference type="EMBL" id="OX458333">
    <property type="protein sequence ID" value="CAI8860675.1"/>
    <property type="molecule type" value="Genomic_DNA"/>
</dbReference>
<dbReference type="Proteomes" id="UP001162030">
    <property type="component" value="Chromosome"/>
</dbReference>
<evidence type="ECO:0000313" key="1">
    <source>
        <dbReference type="EMBL" id="CAI8860675.1"/>
    </source>
</evidence>
<gene>
    <name evidence="1" type="ORF">MSZNOR_2687</name>
</gene>
<organism evidence="1 2">
    <name type="scientific">Methylocaldum szegediense</name>
    <dbReference type="NCBI Taxonomy" id="73780"/>
    <lineage>
        <taxon>Bacteria</taxon>
        <taxon>Pseudomonadati</taxon>
        <taxon>Pseudomonadota</taxon>
        <taxon>Gammaproteobacteria</taxon>
        <taxon>Methylococcales</taxon>
        <taxon>Methylococcaceae</taxon>
        <taxon>Methylocaldum</taxon>
    </lineage>
</organism>
<protein>
    <recommendedName>
        <fullName evidence="3">Transposase</fullName>
    </recommendedName>
</protein>
<keyword evidence="2" id="KW-1185">Reference proteome</keyword>
<name>A0ABM9I394_9GAMM</name>
<accession>A0ABM9I394</accession>
<evidence type="ECO:0008006" key="3">
    <source>
        <dbReference type="Google" id="ProtNLM"/>
    </source>
</evidence>
<reference evidence="1 2" key="1">
    <citation type="submission" date="2023-03" db="EMBL/GenBank/DDBJ databases">
        <authorList>
            <person name="Pearce D."/>
        </authorList>
    </citation>
    <scope>NUCLEOTIDE SEQUENCE [LARGE SCALE GENOMIC DNA]</scope>
    <source>
        <strain evidence="1">Msz</strain>
    </source>
</reference>
<evidence type="ECO:0000313" key="2">
    <source>
        <dbReference type="Proteomes" id="UP001162030"/>
    </source>
</evidence>
<sequence>MVGANWRRISGPRKAIRIRRRAGKKFPEVPAEFDRQWQGEGPIRLMFQNEARLSRIADVLRCWCSKPLRPVCQAIMTQEDTYAYGAVSVLDGVLDTLILPRVNRACMPLFLDEMPARHSHDRIVMLIDDAG</sequence>
<proteinExistence type="predicted"/>